<dbReference type="RefSeq" id="WP_015758234.1">
    <property type="nucleotide sequence ID" value="NC_013216.1"/>
</dbReference>
<evidence type="ECO:0000313" key="3">
    <source>
        <dbReference type="Proteomes" id="UP000002217"/>
    </source>
</evidence>
<dbReference type="OrthoDB" id="2087032at2"/>
<dbReference type="KEGG" id="dae:Dtox_2770"/>
<proteinExistence type="predicted"/>
<organism evidence="2 3">
    <name type="scientific">Desulfofarcimen acetoxidans (strain ATCC 49208 / DSM 771 / KCTC 5769 / VKM B-1644 / 5575)</name>
    <name type="common">Desulfotomaculum acetoxidans</name>
    <dbReference type="NCBI Taxonomy" id="485916"/>
    <lineage>
        <taxon>Bacteria</taxon>
        <taxon>Bacillati</taxon>
        <taxon>Bacillota</taxon>
        <taxon>Clostridia</taxon>
        <taxon>Eubacteriales</taxon>
        <taxon>Peptococcaceae</taxon>
        <taxon>Desulfofarcimen</taxon>
    </lineage>
</organism>
<dbReference type="Proteomes" id="UP000002217">
    <property type="component" value="Chromosome"/>
</dbReference>
<feature type="transmembrane region" description="Helical" evidence="1">
    <location>
        <begin position="127"/>
        <end position="144"/>
    </location>
</feature>
<feature type="transmembrane region" description="Helical" evidence="1">
    <location>
        <begin position="86"/>
        <end position="107"/>
    </location>
</feature>
<keyword evidence="1" id="KW-0472">Membrane</keyword>
<reference evidence="2 3" key="1">
    <citation type="journal article" date="2009" name="Stand. Genomic Sci.">
        <title>Complete genome sequence of Desulfotomaculum acetoxidans type strain (5575).</title>
        <authorList>
            <person name="Spring S."/>
            <person name="Lapidus A."/>
            <person name="Schroder M."/>
            <person name="Gleim D."/>
            <person name="Sims D."/>
            <person name="Meincke L."/>
            <person name="Glavina Del Rio T."/>
            <person name="Tice H."/>
            <person name="Copeland A."/>
            <person name="Cheng J.F."/>
            <person name="Lucas S."/>
            <person name="Chen F."/>
            <person name="Nolan M."/>
            <person name="Bruce D."/>
            <person name="Goodwin L."/>
            <person name="Pitluck S."/>
            <person name="Ivanova N."/>
            <person name="Mavromatis K."/>
            <person name="Mikhailova N."/>
            <person name="Pati A."/>
            <person name="Chen A."/>
            <person name="Palaniappan K."/>
            <person name="Land M."/>
            <person name="Hauser L."/>
            <person name="Chang Y.J."/>
            <person name="Jeffries C.D."/>
            <person name="Chain P."/>
            <person name="Saunders E."/>
            <person name="Brettin T."/>
            <person name="Detter J.C."/>
            <person name="Goker M."/>
            <person name="Bristow J."/>
            <person name="Eisen J.A."/>
            <person name="Markowitz V."/>
            <person name="Hugenholtz P."/>
            <person name="Kyrpides N.C."/>
            <person name="Klenk H.P."/>
            <person name="Han C."/>
        </authorList>
    </citation>
    <scope>NUCLEOTIDE SEQUENCE [LARGE SCALE GENOMIC DNA]</scope>
    <source>
        <strain evidence="3">ATCC 49208 / DSM 771 / VKM B-1644</strain>
    </source>
</reference>
<sequence length="159" mass="18107">MRPTLLPWYIVLLISIPQTFLIIKIGFQLFNLYLSYSIALLLSLIVGIFAIFARELPLPFGIHTMILLVSSTLLSAIVTGSNFWHCFISIVTGVLILGVLEGVLLPVLLKITVYTTDSLVLEPWLNILYFLPSGTIMMIFYYFAKKRNYVIFDLNLDRD</sequence>
<keyword evidence="1" id="KW-1133">Transmembrane helix</keyword>
<accession>C8W1S0</accession>
<name>C8W1S0_DESAS</name>
<dbReference type="STRING" id="485916.Dtox_2770"/>
<dbReference type="EMBL" id="CP001720">
    <property type="protein sequence ID" value="ACV63541.1"/>
    <property type="molecule type" value="Genomic_DNA"/>
</dbReference>
<gene>
    <name evidence="2" type="ordered locus">Dtox_2770</name>
</gene>
<keyword evidence="1" id="KW-0812">Transmembrane</keyword>
<feature type="transmembrane region" description="Helical" evidence="1">
    <location>
        <begin position="6"/>
        <end position="23"/>
    </location>
</feature>
<feature type="transmembrane region" description="Helical" evidence="1">
    <location>
        <begin position="30"/>
        <end position="52"/>
    </location>
</feature>
<protein>
    <submittedName>
        <fullName evidence="2">Uncharacterized protein</fullName>
    </submittedName>
</protein>
<evidence type="ECO:0000313" key="2">
    <source>
        <dbReference type="EMBL" id="ACV63541.1"/>
    </source>
</evidence>
<feature type="transmembrane region" description="Helical" evidence="1">
    <location>
        <begin position="58"/>
        <end position="79"/>
    </location>
</feature>
<dbReference type="HOGENOM" id="CLU_135084_0_0_9"/>
<evidence type="ECO:0000256" key="1">
    <source>
        <dbReference type="SAM" id="Phobius"/>
    </source>
</evidence>
<dbReference type="eggNOG" id="COG3290">
    <property type="taxonomic scope" value="Bacteria"/>
</dbReference>
<dbReference type="AlphaFoldDB" id="C8W1S0"/>
<keyword evidence="3" id="KW-1185">Reference proteome</keyword>